<evidence type="ECO:0000313" key="2">
    <source>
        <dbReference type="EMBL" id="GIZ50328.1"/>
    </source>
</evidence>
<evidence type="ECO:0000259" key="1">
    <source>
        <dbReference type="Pfam" id="PF09949"/>
    </source>
</evidence>
<dbReference type="Proteomes" id="UP000887222">
    <property type="component" value="Unassembled WGS sequence"/>
</dbReference>
<dbReference type="EMBL" id="BPMK01000001">
    <property type="protein sequence ID" value="GIZ50328.1"/>
    <property type="molecule type" value="Genomic_DNA"/>
</dbReference>
<name>A0ABQ4PZL2_9BURK</name>
<protein>
    <recommendedName>
        <fullName evidence="1">Phosphatidate phosphatase APP1 catalytic domain-containing protein</fullName>
    </recommendedName>
</protein>
<dbReference type="InterPro" id="IPR052935">
    <property type="entry name" value="Mg2+_PAP"/>
</dbReference>
<keyword evidence="3" id="KW-1185">Reference proteome</keyword>
<feature type="domain" description="Phosphatidate phosphatase APP1 catalytic" evidence="1">
    <location>
        <begin position="245"/>
        <end position="399"/>
    </location>
</feature>
<reference evidence="2 3" key="1">
    <citation type="journal article" date="2022" name="Int. J. Syst. Evol. Microbiol.">
        <title>Noviherbaspirillum aridicola sp. nov., isolated from an arid soil in Pakistan.</title>
        <authorList>
            <person name="Khan I.U."/>
            <person name="Saqib M."/>
            <person name="Amin A."/>
            <person name="Hussain F."/>
            <person name="Li L."/>
            <person name="Liu Y.H."/>
            <person name="Fang B.Z."/>
            <person name="Ahmed I."/>
            <person name="Li W.J."/>
        </authorList>
    </citation>
    <scope>NUCLEOTIDE SEQUENCE [LARGE SCALE GENOMIC DNA]</scope>
    <source>
        <strain evidence="2 3">NCCP-691</strain>
    </source>
</reference>
<dbReference type="PANTHER" id="PTHR28208">
    <property type="entry name" value="PHOSPHATIDATE PHOSPHATASE APP1"/>
    <property type="match status" value="1"/>
</dbReference>
<proteinExistence type="predicted"/>
<dbReference type="PANTHER" id="PTHR28208:SF3">
    <property type="entry name" value="PHOSPHATIDATE PHOSPHATASE APP1"/>
    <property type="match status" value="1"/>
</dbReference>
<accession>A0ABQ4PZL2</accession>
<dbReference type="Pfam" id="PF09949">
    <property type="entry name" value="APP1_cat"/>
    <property type="match status" value="1"/>
</dbReference>
<dbReference type="InterPro" id="IPR019236">
    <property type="entry name" value="APP1_cat"/>
</dbReference>
<sequence>MTYLILTRNGFEQWRGQPGDTLVVNRDLLSDAEIAALRDQGIGVDILPRRLAPGDRPAIDRAVQGLRRQPGDSLWIEGPAAPAVDTDAPPDPVAAPAYHRMAMRWPRQALHHLKRATALASRPVIIPYMGFGTAQRLFLQGRVLKDEGFASPHPEVSPWRNMVELSKRIGADEIPGARLLARFGGLEQEVVADGGGYFSIELLLPRPVPGPGWHEVELELLSPRPRKLQPRAMAQVLVPPPGARFGVISDIDDTVLWSNVTNKLRMLTMLAVRNAHTRKPFKGVAAFYAALRDGTGGDEGNPLFYVSSSPWHLYTPLVDFFETQRIPLGPLMLKQLRLRTMFGSGRHHAHKLDNIERIMNTYPHLPFVLIGDSGQKDPEIYREVVARHPGRIKVIYIRNVNPDPERIDALDRLIQEVQESGAHLVLAPDSEYAATHAAAEGLIRPLEVRAVRSEKRAEEQPSTPPA</sequence>
<gene>
    <name evidence="2" type="ORF">NCCP691_03420</name>
</gene>
<organism evidence="2 3">
    <name type="scientific">Noviherbaspirillum aridicola</name>
    <dbReference type="NCBI Taxonomy" id="2849687"/>
    <lineage>
        <taxon>Bacteria</taxon>
        <taxon>Pseudomonadati</taxon>
        <taxon>Pseudomonadota</taxon>
        <taxon>Betaproteobacteria</taxon>
        <taxon>Burkholderiales</taxon>
        <taxon>Oxalobacteraceae</taxon>
        <taxon>Noviherbaspirillum</taxon>
    </lineage>
</organism>
<comment type="caution">
    <text evidence="2">The sequence shown here is derived from an EMBL/GenBank/DDBJ whole genome shotgun (WGS) entry which is preliminary data.</text>
</comment>
<dbReference type="RefSeq" id="WP_220806494.1">
    <property type="nucleotide sequence ID" value="NZ_BPMK01000001.1"/>
</dbReference>
<evidence type="ECO:0000313" key="3">
    <source>
        <dbReference type="Proteomes" id="UP000887222"/>
    </source>
</evidence>